<dbReference type="EMBL" id="HE577330">
    <property type="protein sequence ID" value="CCD02546.1"/>
    <property type="molecule type" value="Genomic_DNA"/>
</dbReference>
<reference evidence="1 2" key="1">
    <citation type="journal article" date="2011" name="PLoS Genet.">
        <title>Azospirillum genomes reveal transition of bacteria from aquatic to terrestrial environments.</title>
        <authorList>
            <person name="Wisniewski-Dye F."/>
            <person name="Borziak K."/>
            <person name="Khalsa-Moyers G."/>
            <person name="Alexandre G."/>
            <person name="Sukharnikov L.O."/>
            <person name="Wuichet K."/>
            <person name="Hurst G.B."/>
            <person name="McDonald W.H."/>
            <person name="Robertson J.S."/>
            <person name="Barbe V."/>
            <person name="Calteau A."/>
            <person name="Rouy Z."/>
            <person name="Mangenot S."/>
            <person name="Prigent-Combaret C."/>
            <person name="Normand P."/>
            <person name="Boyer M."/>
            <person name="Siguier P."/>
            <person name="Dessaux Y."/>
            <person name="Elmerich C."/>
            <person name="Condemine G."/>
            <person name="Krishnen G."/>
            <person name="Kennedy I."/>
            <person name="Paterson A.H."/>
            <person name="Gonzalez V."/>
            <person name="Mavingui P."/>
            <person name="Zhulin I.B."/>
        </authorList>
    </citation>
    <scope>NUCLEOTIDE SEQUENCE [LARGE SCALE GENOMIC DNA]</scope>
    <source>
        <strain evidence="1 2">Sp245</strain>
    </source>
</reference>
<proteinExistence type="predicted"/>
<evidence type="ECO:0000313" key="2">
    <source>
        <dbReference type="Proteomes" id="UP000007319"/>
    </source>
</evidence>
<keyword evidence="1" id="KW-0614">Plasmid</keyword>
<evidence type="ECO:0000313" key="1">
    <source>
        <dbReference type="EMBL" id="CCD02546.1"/>
    </source>
</evidence>
<name>A0A9P1NQZ9_9PROT</name>
<sequence length="58" mass="6422">MPSRAGVQPPRAVFPRAVCPRAVFPRAVCPRAVFPRAVCPRSRRPPPLIITKTPPFCE</sequence>
<dbReference type="KEGG" id="abs:AZOBR_p310288"/>
<geneLocation type="plasmid" evidence="1 2">
    <name>AZOBR_p3</name>
</geneLocation>
<dbReference type="Proteomes" id="UP000007319">
    <property type="component" value="Plasmid AZOBR_p3"/>
</dbReference>
<organism evidence="1 2">
    <name type="scientific">Azospirillum baldaniorum</name>
    <dbReference type="NCBI Taxonomy" id="1064539"/>
    <lineage>
        <taxon>Bacteria</taxon>
        <taxon>Pseudomonadati</taxon>
        <taxon>Pseudomonadota</taxon>
        <taxon>Alphaproteobacteria</taxon>
        <taxon>Rhodospirillales</taxon>
        <taxon>Azospirillaceae</taxon>
        <taxon>Azospirillum</taxon>
    </lineage>
</organism>
<accession>A0A9P1NQZ9</accession>
<gene>
    <name evidence="1" type="ORF">AZOBR_p310288</name>
</gene>
<keyword evidence="2" id="KW-1185">Reference proteome</keyword>
<protein>
    <submittedName>
        <fullName evidence="1">Uncharacterized protein</fullName>
    </submittedName>
</protein>
<dbReference type="AlphaFoldDB" id="A0A9P1NQZ9"/>